<gene>
    <name evidence="1" type="ORF">OLEA9_A008919</name>
</gene>
<sequence>MRITDYIWSLNYIDRKQYKQTAAAIIYYTRQLGGLTEKKRDGCWWNKGAELRDILARRNSGWGSTYYTYKLLNLGSKKKKGELLGEKGKEKGLLWLVYIYSNFGGKLKGIGD</sequence>
<comment type="caution">
    <text evidence="1">The sequence shown here is derived from an EMBL/GenBank/DDBJ whole genome shotgun (WGS) entry which is preliminary data.</text>
</comment>
<keyword evidence="2" id="KW-1185">Reference proteome</keyword>
<proteinExistence type="predicted"/>
<evidence type="ECO:0000313" key="2">
    <source>
        <dbReference type="Proteomes" id="UP000594638"/>
    </source>
</evidence>
<protein>
    <submittedName>
        <fullName evidence="1">Uncharacterized protein</fullName>
    </submittedName>
</protein>
<dbReference type="Proteomes" id="UP000594638">
    <property type="component" value="Unassembled WGS sequence"/>
</dbReference>
<dbReference type="EMBL" id="CACTIH010006058">
    <property type="protein sequence ID" value="CAA3003950.1"/>
    <property type="molecule type" value="Genomic_DNA"/>
</dbReference>
<organism evidence="1 2">
    <name type="scientific">Olea europaea subsp. europaea</name>
    <dbReference type="NCBI Taxonomy" id="158383"/>
    <lineage>
        <taxon>Eukaryota</taxon>
        <taxon>Viridiplantae</taxon>
        <taxon>Streptophyta</taxon>
        <taxon>Embryophyta</taxon>
        <taxon>Tracheophyta</taxon>
        <taxon>Spermatophyta</taxon>
        <taxon>Magnoliopsida</taxon>
        <taxon>eudicotyledons</taxon>
        <taxon>Gunneridae</taxon>
        <taxon>Pentapetalae</taxon>
        <taxon>asterids</taxon>
        <taxon>lamiids</taxon>
        <taxon>Lamiales</taxon>
        <taxon>Oleaceae</taxon>
        <taxon>Oleeae</taxon>
        <taxon>Olea</taxon>
    </lineage>
</organism>
<evidence type="ECO:0000313" key="1">
    <source>
        <dbReference type="EMBL" id="CAA3003950.1"/>
    </source>
</evidence>
<accession>A0A8S0THJ3</accession>
<dbReference type="Gramene" id="OE9A008919T1">
    <property type="protein sequence ID" value="OE9A008919C1"/>
    <property type="gene ID" value="OE9A008919"/>
</dbReference>
<reference evidence="1 2" key="1">
    <citation type="submission" date="2019-12" db="EMBL/GenBank/DDBJ databases">
        <authorList>
            <person name="Alioto T."/>
            <person name="Alioto T."/>
            <person name="Gomez Garrido J."/>
        </authorList>
    </citation>
    <scope>NUCLEOTIDE SEQUENCE [LARGE SCALE GENOMIC DNA]</scope>
</reference>
<dbReference type="AlphaFoldDB" id="A0A8S0THJ3"/>
<name>A0A8S0THJ3_OLEEU</name>